<comment type="catalytic activity">
    <reaction evidence="11">
        <text>3-formylthiophene + hydrogen cyanide = (2S)-2-hydroxy-2-(thiophen-3-yl)acetonitrile</text>
        <dbReference type="Rhea" id="RHEA:77459"/>
        <dbReference type="ChEBI" id="CHEBI:18407"/>
        <dbReference type="ChEBI" id="CHEBI:87611"/>
        <dbReference type="ChEBI" id="CHEBI:197333"/>
    </reaction>
</comment>
<dbReference type="GO" id="GO:0080030">
    <property type="term" value="F:methyl indole-3-acetate esterase activity"/>
    <property type="evidence" value="ECO:0007669"/>
    <property type="project" value="TreeGrafter"/>
</dbReference>
<comment type="catalytic activity">
    <reaction evidence="3">
        <text>a monosubstituted aliphatic (S)-hydroxynitrile = an aldehyde + hydrogen cyanide</text>
        <dbReference type="Rhea" id="RHEA:56588"/>
        <dbReference type="ChEBI" id="CHEBI:17478"/>
        <dbReference type="ChEBI" id="CHEBI:18407"/>
        <dbReference type="ChEBI" id="CHEBI:140596"/>
        <dbReference type="EC" id="4.1.2.47"/>
    </reaction>
</comment>
<accession>A0A8J4QMS7</accession>
<dbReference type="GO" id="GO:0009694">
    <property type="term" value="P:jasmonic acid metabolic process"/>
    <property type="evidence" value="ECO:0007669"/>
    <property type="project" value="TreeGrafter"/>
</dbReference>
<evidence type="ECO:0000256" key="1">
    <source>
        <dbReference type="ARBA" id="ARBA00022801"/>
    </source>
</evidence>
<evidence type="ECO:0000256" key="12">
    <source>
        <dbReference type="ARBA" id="ARBA00052600"/>
    </source>
</evidence>
<protein>
    <recommendedName>
        <fullName evidence="17">(S)-hydroxynitrile lyase</fullName>
        <ecNumber evidence="16">4.1.2.47</ecNumber>
    </recommendedName>
    <alternativeName>
        <fullName evidence="18">2-hydroxy-2-methylpropanenitrile lyase</fullName>
    </alternativeName>
    <alternativeName>
        <fullName evidence="19">Acetone cyanohydrin lyase</fullName>
    </alternativeName>
    <alternativeName>
        <fullName evidence="20">Hydroxynitrile lyase</fullName>
    </alternativeName>
</protein>
<dbReference type="PANTHER" id="PTHR10992">
    <property type="entry name" value="METHYLESTERASE FAMILY MEMBER"/>
    <property type="match status" value="1"/>
</dbReference>
<dbReference type="InterPro" id="IPR045889">
    <property type="entry name" value="MES/HNL"/>
</dbReference>
<dbReference type="Proteomes" id="UP000737018">
    <property type="component" value="Unassembled WGS sequence"/>
</dbReference>
<evidence type="ECO:0000256" key="9">
    <source>
        <dbReference type="ARBA" id="ARBA00051977"/>
    </source>
</evidence>
<dbReference type="InterPro" id="IPR000073">
    <property type="entry name" value="AB_hydrolase_1"/>
</dbReference>
<comment type="catalytic activity">
    <reaction evidence="7">
        <text>butan-2-one + hydrogen cyanide = 2-hydroxy-2-methylbutanenitrile</text>
        <dbReference type="Rhea" id="RHEA:77467"/>
        <dbReference type="ChEBI" id="CHEBI:18407"/>
        <dbReference type="ChEBI" id="CHEBI:28398"/>
        <dbReference type="ChEBI" id="CHEBI:60954"/>
    </reaction>
    <physiologicalReaction direction="right-to-left" evidence="7">
        <dbReference type="Rhea" id="RHEA:77469"/>
    </physiologicalReaction>
</comment>
<comment type="catalytic activity">
    <reaction evidence="4">
        <text>2-hydroxy-2-methylpropanenitrile = acetone + hydrogen cyanide</text>
        <dbReference type="Rhea" id="RHEA:11932"/>
        <dbReference type="ChEBI" id="CHEBI:15347"/>
        <dbReference type="ChEBI" id="CHEBI:15348"/>
        <dbReference type="ChEBI" id="CHEBI:18407"/>
    </reaction>
    <physiologicalReaction direction="left-to-right" evidence="4">
        <dbReference type="Rhea" id="RHEA:11933"/>
    </physiologicalReaction>
</comment>
<evidence type="ECO:0000256" key="16">
    <source>
        <dbReference type="ARBA" id="ARBA00066572"/>
    </source>
</evidence>
<evidence type="ECO:0000256" key="5">
    <source>
        <dbReference type="ARBA" id="ARBA00050358"/>
    </source>
</evidence>
<evidence type="ECO:0000256" key="6">
    <source>
        <dbReference type="ARBA" id="ARBA00050608"/>
    </source>
</evidence>
<evidence type="ECO:0000256" key="14">
    <source>
        <dbReference type="ARBA" id="ARBA00052826"/>
    </source>
</evidence>
<comment type="catalytic activity">
    <reaction evidence="6">
        <text>formylthiophene + hydrogen cyanide = (2R)-2-hydroxy-2-(thiophen-2-yl)acetonitrile</text>
        <dbReference type="Rhea" id="RHEA:77455"/>
        <dbReference type="ChEBI" id="CHEBI:18407"/>
        <dbReference type="ChEBI" id="CHEBI:87301"/>
        <dbReference type="ChEBI" id="CHEBI:197332"/>
    </reaction>
</comment>
<dbReference type="GO" id="GO:0009696">
    <property type="term" value="P:salicylic acid metabolic process"/>
    <property type="evidence" value="ECO:0007669"/>
    <property type="project" value="TreeGrafter"/>
</dbReference>
<dbReference type="SUPFAM" id="SSF53474">
    <property type="entry name" value="alpha/beta-Hydrolases"/>
    <property type="match status" value="1"/>
</dbReference>
<evidence type="ECO:0000256" key="17">
    <source>
        <dbReference type="ARBA" id="ARBA00069221"/>
    </source>
</evidence>
<comment type="catalytic activity">
    <reaction evidence="13">
        <text>cyclohexanecarbaldehyde + hydrogen cyanide = (2S)-2-cyclohexyl-2-hydroxyacetonitrile</text>
        <dbReference type="Rhea" id="RHEA:77423"/>
        <dbReference type="ChEBI" id="CHEBI:18407"/>
        <dbReference type="ChEBI" id="CHEBI:197359"/>
        <dbReference type="ChEBI" id="CHEBI:197360"/>
    </reaction>
</comment>
<dbReference type="PANTHER" id="PTHR10992:SF1083">
    <property type="entry name" value="METHYLESTERASE 1"/>
    <property type="match status" value="1"/>
</dbReference>
<gene>
    <name evidence="22" type="ORF">CMV_024995</name>
</gene>
<comment type="catalytic activity">
    <reaction evidence="2">
        <text>4-methoxybenzaldehyde + hydrogen cyanide = (2S)-2-hydroxy-2-(4-methoxyphenyl)acetonitrile</text>
        <dbReference type="Rhea" id="RHEA:77447"/>
        <dbReference type="ChEBI" id="CHEBI:18407"/>
        <dbReference type="ChEBI" id="CHEBI:28235"/>
        <dbReference type="ChEBI" id="CHEBI:197328"/>
    </reaction>
</comment>
<feature type="domain" description="AB hydrolase-1" evidence="21">
    <location>
        <begin position="59"/>
        <end position="222"/>
    </location>
</feature>
<evidence type="ECO:0000313" key="22">
    <source>
        <dbReference type="EMBL" id="KAF3949084.1"/>
    </source>
</evidence>
<dbReference type="EC" id="4.1.2.47" evidence="16"/>
<comment type="catalytic activity">
    <reaction evidence="8">
        <text>a disubstituted aliphatic (S)-hydroxynitrile = a ketone + hydrogen cyanide</text>
        <dbReference type="Rhea" id="RHEA:56592"/>
        <dbReference type="ChEBI" id="CHEBI:17087"/>
        <dbReference type="ChEBI" id="CHEBI:18407"/>
        <dbReference type="ChEBI" id="CHEBI:140597"/>
        <dbReference type="EC" id="4.1.2.47"/>
    </reaction>
</comment>
<evidence type="ECO:0000256" key="3">
    <source>
        <dbReference type="ARBA" id="ARBA00050241"/>
    </source>
</evidence>
<dbReference type="Gene3D" id="3.40.50.1820">
    <property type="entry name" value="alpha/beta hydrolase"/>
    <property type="match status" value="2"/>
</dbReference>
<dbReference type="GO" id="GO:0080032">
    <property type="term" value="F:methyl jasmonate esterase activity"/>
    <property type="evidence" value="ECO:0007669"/>
    <property type="project" value="TreeGrafter"/>
</dbReference>
<evidence type="ECO:0000259" key="21">
    <source>
        <dbReference type="Pfam" id="PF00561"/>
    </source>
</evidence>
<sequence>MAAPKVQKHFVLVHGACHGAWSWYKLKPRLESAGHRVTALDLAASGINRKAIQDVHTILGGLNIALAMDKYPEKIAVGVFMAAFMPDTKHKPSYVMDQYIERTPAEAWLDTQFSDYGSVKQPSTSMSFGPKFLSLKLYQLSPTEDFELAMTLARPGSLFVDDLSKAKNFSNEGYGSVPQVYVVCDQDLGIPVEFQRWMIQNGVPKDVMEINGADHMAMLSKPDELCHCLLETAHKYA</sequence>
<evidence type="ECO:0000313" key="23">
    <source>
        <dbReference type="Proteomes" id="UP000737018"/>
    </source>
</evidence>
<keyword evidence="1" id="KW-0378">Hydrolase</keyword>
<evidence type="ECO:0000256" key="20">
    <source>
        <dbReference type="ARBA" id="ARBA00079794"/>
    </source>
</evidence>
<dbReference type="FunFam" id="3.40.50.1820:FF:000051">
    <property type="entry name" value="(S)-hydroxynitrile lyase"/>
    <property type="match status" value="1"/>
</dbReference>
<dbReference type="AlphaFoldDB" id="A0A8J4QMS7"/>
<comment type="catalytic activity">
    <reaction evidence="14">
        <text>an aromatic (S)-hydroxynitrile = an aromatic aldehyde + hydrogen cyanide</text>
        <dbReference type="Rhea" id="RHEA:54660"/>
        <dbReference type="ChEBI" id="CHEBI:18407"/>
        <dbReference type="ChEBI" id="CHEBI:33855"/>
        <dbReference type="ChEBI" id="CHEBI:138306"/>
        <dbReference type="EC" id="4.1.2.47"/>
    </reaction>
</comment>
<evidence type="ECO:0000256" key="10">
    <source>
        <dbReference type="ARBA" id="ARBA00052033"/>
    </source>
</evidence>
<proteinExistence type="inferred from homology"/>
<dbReference type="EMBL" id="JRKL02006325">
    <property type="protein sequence ID" value="KAF3949084.1"/>
    <property type="molecule type" value="Genomic_DNA"/>
</dbReference>
<evidence type="ECO:0000256" key="18">
    <source>
        <dbReference type="ARBA" id="ARBA00076040"/>
    </source>
</evidence>
<evidence type="ECO:0000256" key="7">
    <source>
        <dbReference type="ARBA" id="ARBA00051647"/>
    </source>
</evidence>
<evidence type="ECO:0000256" key="15">
    <source>
        <dbReference type="ARBA" id="ARBA00060885"/>
    </source>
</evidence>
<dbReference type="GO" id="GO:0080031">
    <property type="term" value="F:methyl salicylate esterase activity"/>
    <property type="evidence" value="ECO:0007669"/>
    <property type="project" value="TreeGrafter"/>
</dbReference>
<comment type="catalytic activity">
    <reaction evidence="10">
        <text>2-methylpropanal + hydrogen cyanide = (2S)-2-hydroxy-3-methylbutanenitrile</text>
        <dbReference type="Rhea" id="RHEA:77403"/>
        <dbReference type="ChEBI" id="CHEBI:18407"/>
        <dbReference type="ChEBI" id="CHEBI:48943"/>
        <dbReference type="ChEBI" id="CHEBI:197354"/>
    </reaction>
</comment>
<evidence type="ECO:0000256" key="2">
    <source>
        <dbReference type="ARBA" id="ARBA00050104"/>
    </source>
</evidence>
<comment type="catalytic activity">
    <reaction evidence="12">
        <text>2,2-dimethylpropanal + hydrogen cyanide = (2S)-2-hydroxy-3,3-dimethylbutanenitrile</text>
        <dbReference type="Rhea" id="RHEA:77407"/>
        <dbReference type="ChEBI" id="CHEBI:18407"/>
        <dbReference type="ChEBI" id="CHEBI:141557"/>
        <dbReference type="ChEBI" id="CHEBI:197355"/>
    </reaction>
</comment>
<dbReference type="GO" id="GO:0047606">
    <property type="term" value="F:(S)-hydroxynitrile lyase activity"/>
    <property type="evidence" value="ECO:0007669"/>
    <property type="project" value="UniProtKB-EC"/>
</dbReference>
<name>A0A8J4QMS7_9ROSI</name>
<dbReference type="OrthoDB" id="408373at2759"/>
<comment type="caution">
    <text evidence="22">The sequence shown here is derived from an EMBL/GenBank/DDBJ whole genome shotgun (WGS) entry which is preliminary data.</text>
</comment>
<evidence type="ECO:0000256" key="11">
    <source>
        <dbReference type="ARBA" id="ARBA00052511"/>
    </source>
</evidence>
<organism evidence="22 23">
    <name type="scientific">Castanea mollissima</name>
    <name type="common">Chinese chestnut</name>
    <dbReference type="NCBI Taxonomy" id="60419"/>
    <lineage>
        <taxon>Eukaryota</taxon>
        <taxon>Viridiplantae</taxon>
        <taxon>Streptophyta</taxon>
        <taxon>Embryophyta</taxon>
        <taxon>Tracheophyta</taxon>
        <taxon>Spermatophyta</taxon>
        <taxon>Magnoliopsida</taxon>
        <taxon>eudicotyledons</taxon>
        <taxon>Gunneridae</taxon>
        <taxon>Pentapetalae</taxon>
        <taxon>rosids</taxon>
        <taxon>fabids</taxon>
        <taxon>Fagales</taxon>
        <taxon>Fagaceae</taxon>
        <taxon>Castanea</taxon>
    </lineage>
</organism>
<comment type="catalytic activity">
    <reaction evidence="5">
        <text>benzaldehyde + hydrogen cyanide = (S)-mandelonitrile</text>
        <dbReference type="Rhea" id="RHEA:77427"/>
        <dbReference type="ChEBI" id="CHEBI:17169"/>
        <dbReference type="ChEBI" id="CHEBI:18407"/>
        <dbReference type="ChEBI" id="CHEBI:36941"/>
    </reaction>
</comment>
<reference evidence="22" key="1">
    <citation type="submission" date="2020-03" db="EMBL/GenBank/DDBJ databases">
        <title>Castanea mollissima Vanexum genome sequencing.</title>
        <authorList>
            <person name="Staton M."/>
        </authorList>
    </citation>
    <scope>NUCLEOTIDE SEQUENCE</scope>
    <source>
        <tissue evidence="22">Leaf</tissue>
    </source>
</reference>
<keyword evidence="23" id="KW-1185">Reference proteome</keyword>
<dbReference type="InterPro" id="IPR029058">
    <property type="entry name" value="AB_hydrolase_fold"/>
</dbReference>
<dbReference type="Pfam" id="PF00561">
    <property type="entry name" value="Abhydrolase_1"/>
    <property type="match status" value="2"/>
</dbReference>
<evidence type="ECO:0000256" key="19">
    <source>
        <dbReference type="ARBA" id="ARBA00078291"/>
    </source>
</evidence>
<feature type="domain" description="AB hydrolase-1" evidence="21">
    <location>
        <begin position="9"/>
        <end position="52"/>
    </location>
</feature>
<evidence type="ECO:0000256" key="8">
    <source>
        <dbReference type="ARBA" id="ARBA00051735"/>
    </source>
</evidence>
<comment type="similarity">
    <text evidence="15">Belongs to the AB hydrolase superfamily. Hydroxynitrile lyase family.</text>
</comment>
<evidence type="ECO:0000256" key="4">
    <source>
        <dbReference type="ARBA" id="ARBA00050262"/>
    </source>
</evidence>
<comment type="catalytic activity">
    <reaction evidence="9">
        <text>acrolein + hydrogen cyanide = (2S)-2-hydroxybut-3-enenitrile</text>
        <dbReference type="Rhea" id="RHEA:77411"/>
        <dbReference type="ChEBI" id="CHEBI:15368"/>
        <dbReference type="ChEBI" id="CHEBI:18407"/>
        <dbReference type="ChEBI" id="CHEBI:197356"/>
    </reaction>
</comment>
<evidence type="ECO:0000256" key="13">
    <source>
        <dbReference type="ARBA" id="ARBA00052609"/>
    </source>
</evidence>